<evidence type="ECO:0000313" key="2">
    <source>
        <dbReference type="EMBL" id="NYI95065.1"/>
    </source>
</evidence>
<dbReference type="EMBL" id="JACCFO010000001">
    <property type="protein sequence ID" value="NYI95065.1"/>
    <property type="molecule type" value="Genomic_DNA"/>
</dbReference>
<name>A0A853BK11_9ACTN</name>
<feature type="region of interest" description="Disordered" evidence="1">
    <location>
        <begin position="49"/>
        <end position="75"/>
    </location>
</feature>
<accession>A0A853BK11</accession>
<gene>
    <name evidence="2" type="ORF">HNR12_001342</name>
</gene>
<dbReference type="Proteomes" id="UP000575985">
    <property type="component" value="Unassembled WGS sequence"/>
</dbReference>
<evidence type="ECO:0000313" key="3">
    <source>
        <dbReference type="Proteomes" id="UP000575985"/>
    </source>
</evidence>
<comment type="caution">
    <text evidence="2">The sequence shown here is derived from an EMBL/GenBank/DDBJ whole genome shotgun (WGS) entry which is preliminary data.</text>
</comment>
<evidence type="ECO:0008006" key="4">
    <source>
        <dbReference type="Google" id="ProtNLM"/>
    </source>
</evidence>
<organism evidence="2 3">
    <name type="scientific">Streptomonospora nanhaiensis</name>
    <dbReference type="NCBI Taxonomy" id="1323731"/>
    <lineage>
        <taxon>Bacteria</taxon>
        <taxon>Bacillati</taxon>
        <taxon>Actinomycetota</taxon>
        <taxon>Actinomycetes</taxon>
        <taxon>Streptosporangiales</taxon>
        <taxon>Nocardiopsidaceae</taxon>
        <taxon>Streptomonospora</taxon>
    </lineage>
</organism>
<evidence type="ECO:0000256" key="1">
    <source>
        <dbReference type="SAM" id="MobiDB-lite"/>
    </source>
</evidence>
<sequence>MLTRDRTVVVGGLALGFVAGGGSLAWADPDYFDGNAQCDALGCEAQAESGAHPSNARPDADGGATSAPGTGAVQAAPTCEETGLGTQECETLVGQEDLGDTAVITAASAIDAARDALWPPTPQITTSPSTGQPVLVHVPVWLWVEEDTWRPESARAEVPGGSVEVTATPTTAHWSMGDGTTVSCDGPGTPFVTGRHDPAAASPECGHTFTRPSTPEPEGVYDLEVAVVWEVEWSSAEGGGALEPLVTTAAAEVDVVESHGLVDRVP</sequence>
<keyword evidence="3" id="KW-1185">Reference proteome</keyword>
<reference evidence="2 3" key="1">
    <citation type="submission" date="2020-07" db="EMBL/GenBank/DDBJ databases">
        <title>Sequencing the genomes of 1000 actinobacteria strains.</title>
        <authorList>
            <person name="Klenk H.-P."/>
        </authorList>
    </citation>
    <scope>NUCLEOTIDE SEQUENCE [LARGE SCALE GENOMIC DNA]</scope>
    <source>
        <strain evidence="2 3">DSM 45927</strain>
    </source>
</reference>
<proteinExistence type="predicted"/>
<protein>
    <recommendedName>
        <fullName evidence="4">ATP/GTP-binding protein</fullName>
    </recommendedName>
</protein>
<dbReference type="RefSeq" id="WP_246425013.1">
    <property type="nucleotide sequence ID" value="NZ_JACCFO010000001.1"/>
</dbReference>
<dbReference type="AlphaFoldDB" id="A0A853BK11"/>